<protein>
    <submittedName>
        <fullName evidence="2">Peptidase inhibitor family I36 protein</fullName>
    </submittedName>
</protein>
<gene>
    <name evidence="2" type="ORF">ACFFGN_14705</name>
</gene>
<dbReference type="Proteomes" id="UP001589890">
    <property type="component" value="Unassembled WGS sequence"/>
</dbReference>
<evidence type="ECO:0000313" key="2">
    <source>
        <dbReference type="EMBL" id="MFC0625327.1"/>
    </source>
</evidence>
<dbReference type="RefSeq" id="WP_380047628.1">
    <property type="nucleotide sequence ID" value="NZ_JBHLTC010000018.1"/>
</dbReference>
<evidence type="ECO:0000313" key="3">
    <source>
        <dbReference type="Proteomes" id="UP001589890"/>
    </source>
</evidence>
<organism evidence="2 3">
    <name type="scientific">Kribbella deserti</name>
    <dbReference type="NCBI Taxonomy" id="1926257"/>
    <lineage>
        <taxon>Bacteria</taxon>
        <taxon>Bacillati</taxon>
        <taxon>Actinomycetota</taxon>
        <taxon>Actinomycetes</taxon>
        <taxon>Propionibacteriales</taxon>
        <taxon>Kribbellaceae</taxon>
        <taxon>Kribbella</taxon>
    </lineage>
</organism>
<dbReference type="EMBL" id="JBHLTC010000018">
    <property type="protein sequence ID" value="MFC0625327.1"/>
    <property type="molecule type" value="Genomic_DNA"/>
</dbReference>
<keyword evidence="3" id="KW-1185">Reference proteome</keyword>
<evidence type="ECO:0000256" key="1">
    <source>
        <dbReference type="SAM" id="SignalP"/>
    </source>
</evidence>
<dbReference type="Pfam" id="PF03995">
    <property type="entry name" value="Inhibitor_I36"/>
    <property type="match status" value="1"/>
</dbReference>
<feature type="signal peptide" evidence="1">
    <location>
        <begin position="1"/>
        <end position="27"/>
    </location>
</feature>
<reference evidence="2 3" key="1">
    <citation type="submission" date="2024-09" db="EMBL/GenBank/DDBJ databases">
        <authorList>
            <person name="Sun Q."/>
            <person name="Mori K."/>
        </authorList>
    </citation>
    <scope>NUCLEOTIDE SEQUENCE [LARGE SCALE GENOMIC DNA]</scope>
    <source>
        <strain evidence="2 3">CGMCC 1.15906</strain>
    </source>
</reference>
<name>A0ABV6QNZ3_9ACTN</name>
<proteinExistence type="predicted"/>
<keyword evidence="1" id="KW-0732">Signal</keyword>
<feature type="chain" id="PRO_5047263231" evidence="1">
    <location>
        <begin position="28"/>
        <end position="167"/>
    </location>
</feature>
<accession>A0ABV6QNZ3</accession>
<sequence length="167" mass="17762">MEFPKKSLLAILGVFAMMFAVSAPAQASTSPELAAAPTVVDMGQVAEGAGLAWDERKQELVAAWTCSIGEICFFSGTDGTGRVCSWTGADDDWLAGTVTCPWARTDSAESVRNNITNTAFTGIRYYISTAYRNTVGCIPRGARGNLQTSRLLRSHNWESGTCGIGPA</sequence>
<comment type="caution">
    <text evidence="2">The sequence shown here is derived from an EMBL/GenBank/DDBJ whole genome shotgun (WGS) entry which is preliminary data.</text>
</comment>